<feature type="domain" description="Helicase ATP-binding" evidence="14">
    <location>
        <begin position="627"/>
        <end position="788"/>
    </location>
</feature>
<dbReference type="InterPro" id="IPR036101">
    <property type="entry name" value="CarD-like/TRCF_RID_sf"/>
</dbReference>
<dbReference type="SUPFAM" id="SSF141259">
    <property type="entry name" value="CarD-like"/>
    <property type="match status" value="1"/>
</dbReference>
<dbReference type="HAMAP" id="MF_00969">
    <property type="entry name" value="TRCF"/>
    <property type="match status" value="1"/>
</dbReference>
<evidence type="ECO:0000256" key="5">
    <source>
        <dbReference type="ARBA" id="ARBA00022801"/>
    </source>
</evidence>
<dbReference type="GO" id="GO:0000716">
    <property type="term" value="P:transcription-coupled nucleotide-excision repair, DNA damage recognition"/>
    <property type="evidence" value="ECO:0007669"/>
    <property type="project" value="UniProtKB-UniRule"/>
</dbReference>
<protein>
    <recommendedName>
        <fullName evidence="12 13">Transcription-repair-coupling factor</fullName>
        <shortName evidence="13">TRCF</shortName>
        <ecNumber evidence="13">3.6.4.-</ecNumber>
    </recommendedName>
</protein>
<keyword evidence="2 13" id="KW-0963">Cytoplasm</keyword>
<evidence type="ECO:0000256" key="13">
    <source>
        <dbReference type="HAMAP-Rule" id="MF_00969"/>
    </source>
</evidence>
<dbReference type="NCBIfam" id="NF007966">
    <property type="entry name" value="PRK10689.1"/>
    <property type="match status" value="1"/>
</dbReference>
<keyword evidence="4 13" id="KW-0227">DNA damage</keyword>
<evidence type="ECO:0000256" key="1">
    <source>
        <dbReference type="ARBA" id="ARBA00004496"/>
    </source>
</evidence>
<evidence type="ECO:0000256" key="4">
    <source>
        <dbReference type="ARBA" id="ARBA00022763"/>
    </source>
</evidence>
<comment type="similarity">
    <text evidence="11 13">In the C-terminal section; belongs to the helicase family. RecG subfamily.</text>
</comment>
<dbReference type="PROSITE" id="PS51194">
    <property type="entry name" value="HELICASE_CTER"/>
    <property type="match status" value="1"/>
</dbReference>
<dbReference type="InterPro" id="IPR047112">
    <property type="entry name" value="RecG/Mfd"/>
</dbReference>
<dbReference type="Gene3D" id="2.40.10.170">
    <property type="match status" value="1"/>
</dbReference>
<proteinExistence type="inferred from homology"/>
<dbReference type="PANTHER" id="PTHR47964">
    <property type="entry name" value="ATP-DEPENDENT DNA HELICASE HOMOLOG RECG, CHLOROPLASTIC"/>
    <property type="match status" value="1"/>
</dbReference>
<evidence type="ECO:0000256" key="12">
    <source>
        <dbReference type="ARBA" id="ARBA00070128"/>
    </source>
</evidence>
<dbReference type="GO" id="GO:0005524">
    <property type="term" value="F:ATP binding"/>
    <property type="evidence" value="ECO:0007669"/>
    <property type="project" value="UniProtKB-UniRule"/>
</dbReference>
<comment type="function">
    <text evidence="13">Couples transcription and DNA repair by recognizing RNA polymerase (RNAP) stalled at DNA lesions. Mediates ATP-dependent release of RNAP and its truncated transcript from the DNA, and recruitment of nucleotide excision repair machinery to the damaged site.</text>
</comment>
<evidence type="ECO:0000256" key="2">
    <source>
        <dbReference type="ARBA" id="ARBA00022490"/>
    </source>
</evidence>
<dbReference type="Proteomes" id="UP000250086">
    <property type="component" value="Unassembled WGS sequence"/>
</dbReference>
<evidence type="ECO:0000256" key="7">
    <source>
        <dbReference type="ARBA" id="ARBA00022840"/>
    </source>
</evidence>
<dbReference type="NCBIfam" id="TIGR00580">
    <property type="entry name" value="mfd"/>
    <property type="match status" value="1"/>
</dbReference>
<keyword evidence="5 13" id="KW-0378">Hydrolase</keyword>
<dbReference type="AlphaFoldDB" id="A0A2X0WWT8"/>
<dbReference type="InterPro" id="IPR014001">
    <property type="entry name" value="Helicase_ATP-bd"/>
</dbReference>
<dbReference type="PANTHER" id="PTHR47964:SF1">
    <property type="entry name" value="ATP-DEPENDENT DNA HELICASE HOMOLOG RECG, CHLOROPLASTIC"/>
    <property type="match status" value="1"/>
</dbReference>
<dbReference type="Gene3D" id="3.90.1150.50">
    <property type="entry name" value="Transcription-repair-coupling factor, D7 domain"/>
    <property type="match status" value="1"/>
</dbReference>
<dbReference type="SUPFAM" id="SSF52540">
    <property type="entry name" value="P-loop containing nucleoside triphosphate hydrolases"/>
    <property type="match status" value="4"/>
</dbReference>
<evidence type="ECO:0000256" key="8">
    <source>
        <dbReference type="ARBA" id="ARBA00023125"/>
    </source>
</evidence>
<dbReference type="InterPro" id="IPR048635">
    <property type="entry name" value="MFD_D3"/>
</dbReference>
<dbReference type="Pfam" id="PF17757">
    <property type="entry name" value="UvrB_inter"/>
    <property type="match status" value="1"/>
</dbReference>
<dbReference type="FunFam" id="3.40.50.300:FF:000546">
    <property type="entry name" value="Transcription-repair-coupling factor"/>
    <property type="match status" value="1"/>
</dbReference>
<keyword evidence="8 13" id="KW-0238">DNA-binding</keyword>
<evidence type="ECO:0000313" key="17">
    <source>
        <dbReference type="Proteomes" id="UP000250086"/>
    </source>
</evidence>
<keyword evidence="9 13" id="KW-0234">DNA repair</keyword>
<dbReference type="EC" id="3.6.4.-" evidence="13"/>
<dbReference type="Pfam" id="PF00270">
    <property type="entry name" value="DEAD"/>
    <property type="match status" value="1"/>
</dbReference>
<dbReference type="InterPro" id="IPR011545">
    <property type="entry name" value="DEAD/DEAH_box_helicase_dom"/>
</dbReference>
<dbReference type="EMBL" id="UAPV01000001">
    <property type="protein sequence ID" value="SPT70942.1"/>
    <property type="molecule type" value="Genomic_DNA"/>
</dbReference>
<name>A0A2X0WWT8_9GAMM</name>
<organism evidence="16 17">
    <name type="scientific">Anaerobiospirillum thomasii</name>
    <dbReference type="NCBI Taxonomy" id="179995"/>
    <lineage>
        <taxon>Bacteria</taxon>
        <taxon>Pseudomonadati</taxon>
        <taxon>Pseudomonadota</taxon>
        <taxon>Gammaproteobacteria</taxon>
        <taxon>Aeromonadales</taxon>
        <taxon>Succinivibrionaceae</taxon>
        <taxon>Anaerobiospirillum</taxon>
    </lineage>
</organism>
<evidence type="ECO:0000256" key="11">
    <source>
        <dbReference type="ARBA" id="ARBA00061399"/>
    </source>
</evidence>
<feature type="domain" description="Helicase C-terminal" evidence="15">
    <location>
        <begin position="810"/>
        <end position="963"/>
    </location>
</feature>
<keyword evidence="3 13" id="KW-0547">Nucleotide-binding</keyword>
<dbReference type="CDD" id="cd17991">
    <property type="entry name" value="DEXHc_TRCF"/>
    <property type="match status" value="1"/>
</dbReference>
<dbReference type="InterPro" id="IPR005118">
    <property type="entry name" value="TRCF_C"/>
</dbReference>
<comment type="subcellular location">
    <subcellularLocation>
        <location evidence="1 13">Cytoplasm</location>
    </subcellularLocation>
</comment>
<accession>A0A2X0WWT8</accession>
<dbReference type="InterPro" id="IPR001650">
    <property type="entry name" value="Helicase_C-like"/>
</dbReference>
<evidence type="ECO:0000256" key="6">
    <source>
        <dbReference type="ARBA" id="ARBA00022806"/>
    </source>
</evidence>
<dbReference type="Pfam" id="PF02559">
    <property type="entry name" value="CarD_TRCF_RID"/>
    <property type="match status" value="1"/>
</dbReference>
<evidence type="ECO:0000259" key="14">
    <source>
        <dbReference type="PROSITE" id="PS51192"/>
    </source>
</evidence>
<dbReference type="GO" id="GO:0003678">
    <property type="term" value="F:DNA helicase activity"/>
    <property type="evidence" value="ECO:0007669"/>
    <property type="project" value="TreeGrafter"/>
</dbReference>
<sequence>MHIADLMPYATEQVQVKKHIGNLLDPTLAMSIVSVFEHHEGSLLVICASAFDVLKLIDDIRCLNPAIDIKHFKDYETLPYDSLSPHQDIISSRLELLSTIGAKKELIICSVSTVMSRLCPVDYIVKKSFLLKVGDRRDISQLKSRLVEHGYVQVTQVLEHGEFALRGSILDIFPMGSDEPYRIDFFDDEVDSIATFDLESQRSVKKTQSIKLLPAHEFPLDEEGIAIFRSRYRDYFVNANLQKHTIYQAISKGAIPAGIEYYLPLFFASTSTLFDYIADTTAIVLAGDVMQGANDFDVEVHKRASLFAGNSDHPPLPAYSVFLSPKELFDCIKVHDRIYLNGETFSDDIVKKRGYSNAKVSKIDDIAFSHNKKDSSERFVSFVTDYIAHGGRILISAISEGRRQSLKEIIPGSLYKSFNITPASSVQDFLDKEDPFMLTIAPFSSGAILDKHKLCFITETEIFGQQVVKQKKERSRRFASQDAIIKNLAQLSEDQIVVHIDHGIGRYKGLVTLTINGVKGEYLTIEYQNGDTLNIPITSLNKIARYAGSENPVLSKLGNDSWSRKKHKAATKVLDVAAKLLDLYAMRQSRQGQSFNVDKKALDEFASGFGYEETADQRAAIDATIADMCSNEPMDRLICGDVGFGKTEVALRSAFVCANAGYQVALLVPTTILAEQHYQNFKDRFSGTAIEVEVLSRFKSTAEQNAVLKKVESGAIDIIIGTHKLLSKSVHFKALGLVIVDEEHRFGVKQKERLKELRAEVDILTLTATPIPRTLNMAMEGMRQLSIIATPPEHRLAVKTFVQEDSDSLCREAIVRELRRGGQVYYLHNDVATIHLVKQRLEKLVPEARIDIGHGQMKELELKKVMRDFYHQRFNVLLCTTIIENGLDVPTANTIIIDRAERLGLAQLHQIRGRVGRSHHQAYAYLFTGPKDLMTKDARRRLDAIASLDELGAGFVLATHDLEIRGAGEILGEEQSGQIESIGFSLYMEMLNAAIKALKDGREPSLNEITLNECEIDMRLPCLIPEDYMGDINTRLSIYKRLSSCVGNEDFEDLKVELIDRFGFLSEHIENLFYVSRLKRLASRLGIVRIAGDENGGLIEFAPDHKVKVEYLTHIITSCRHNEYRLSGPNMLRYNIPESKAMPRLVLLERILKALGANSSLATGA</sequence>
<dbReference type="Pfam" id="PF03461">
    <property type="entry name" value="TRCF"/>
    <property type="match status" value="1"/>
</dbReference>
<dbReference type="Gene3D" id="3.40.50.300">
    <property type="entry name" value="P-loop containing nucleotide triphosphate hydrolases"/>
    <property type="match status" value="2"/>
</dbReference>
<keyword evidence="17" id="KW-1185">Reference proteome</keyword>
<dbReference type="SMART" id="SM00982">
    <property type="entry name" value="TRCF"/>
    <property type="match status" value="1"/>
</dbReference>
<gene>
    <name evidence="13 16" type="primary">mfd</name>
    <name evidence="16" type="ORF">NCTC13093_02369</name>
</gene>
<dbReference type="InterPro" id="IPR004576">
    <property type="entry name" value="Mfd"/>
</dbReference>
<evidence type="ECO:0000256" key="9">
    <source>
        <dbReference type="ARBA" id="ARBA00023204"/>
    </source>
</evidence>
<dbReference type="SUPFAM" id="SSF143517">
    <property type="entry name" value="TRCF domain-like"/>
    <property type="match status" value="1"/>
</dbReference>
<dbReference type="FunFam" id="3.40.50.300:FF:000300">
    <property type="entry name" value="Transcription-repair-coupling factor"/>
    <property type="match status" value="1"/>
</dbReference>
<dbReference type="RefSeq" id="WP_113744954.1">
    <property type="nucleotide sequence ID" value="NZ_UAPV01000001.1"/>
</dbReference>
<reference evidence="16 17" key="1">
    <citation type="submission" date="2018-06" db="EMBL/GenBank/DDBJ databases">
        <authorList>
            <consortium name="Pathogen Informatics"/>
            <person name="Doyle S."/>
        </authorList>
    </citation>
    <scope>NUCLEOTIDE SEQUENCE [LARGE SCALE GENOMIC DNA]</scope>
    <source>
        <strain evidence="16 17">NCTC13093</strain>
    </source>
</reference>
<keyword evidence="6" id="KW-0347">Helicase</keyword>
<evidence type="ECO:0000256" key="3">
    <source>
        <dbReference type="ARBA" id="ARBA00022741"/>
    </source>
</evidence>
<dbReference type="GO" id="GO:0003684">
    <property type="term" value="F:damaged DNA binding"/>
    <property type="evidence" value="ECO:0007669"/>
    <property type="project" value="InterPro"/>
</dbReference>
<dbReference type="SMART" id="SM00490">
    <property type="entry name" value="HELICc"/>
    <property type="match status" value="1"/>
</dbReference>
<dbReference type="InterPro" id="IPR041471">
    <property type="entry name" value="UvrB_inter"/>
</dbReference>
<dbReference type="Gene3D" id="3.30.2060.10">
    <property type="entry name" value="Penicillin-binding protein 1b domain"/>
    <property type="match status" value="1"/>
</dbReference>
<dbReference type="InterPro" id="IPR037235">
    <property type="entry name" value="TRCF-like_C_D7"/>
</dbReference>
<dbReference type="Gene3D" id="3.40.50.11140">
    <property type="match status" value="1"/>
</dbReference>
<comment type="similarity">
    <text evidence="10 13">In the N-terminal section; belongs to the UvrB family.</text>
</comment>
<dbReference type="Gene3D" id="3.40.50.11180">
    <property type="match status" value="1"/>
</dbReference>
<dbReference type="GO" id="GO:0016787">
    <property type="term" value="F:hydrolase activity"/>
    <property type="evidence" value="ECO:0007669"/>
    <property type="project" value="UniProtKB-KW"/>
</dbReference>
<dbReference type="SMART" id="SM00487">
    <property type="entry name" value="DEXDc"/>
    <property type="match status" value="1"/>
</dbReference>
<evidence type="ECO:0000259" key="15">
    <source>
        <dbReference type="PROSITE" id="PS51194"/>
    </source>
</evidence>
<dbReference type="InterPro" id="IPR003711">
    <property type="entry name" value="CarD-like/TRCF_RID"/>
</dbReference>
<dbReference type="InterPro" id="IPR027417">
    <property type="entry name" value="P-loop_NTPase"/>
</dbReference>
<dbReference type="GO" id="GO:0006355">
    <property type="term" value="P:regulation of DNA-templated transcription"/>
    <property type="evidence" value="ECO:0007669"/>
    <property type="project" value="UniProtKB-UniRule"/>
</dbReference>
<evidence type="ECO:0000313" key="16">
    <source>
        <dbReference type="EMBL" id="SPT70942.1"/>
    </source>
</evidence>
<keyword evidence="7 13" id="KW-0067">ATP-binding</keyword>
<dbReference type="SMART" id="SM01058">
    <property type="entry name" value="CarD_TRCF"/>
    <property type="match status" value="1"/>
</dbReference>
<dbReference type="GO" id="GO:0005737">
    <property type="term" value="C:cytoplasm"/>
    <property type="evidence" value="ECO:0007669"/>
    <property type="project" value="UniProtKB-SubCell"/>
</dbReference>
<dbReference type="PROSITE" id="PS51192">
    <property type="entry name" value="HELICASE_ATP_BIND_1"/>
    <property type="match status" value="1"/>
</dbReference>
<dbReference type="Pfam" id="PF00271">
    <property type="entry name" value="Helicase_C"/>
    <property type="match status" value="1"/>
</dbReference>
<dbReference type="Pfam" id="PF21132">
    <property type="entry name" value="MFD_D3"/>
    <property type="match status" value="1"/>
</dbReference>
<evidence type="ECO:0000256" key="10">
    <source>
        <dbReference type="ARBA" id="ARBA00061104"/>
    </source>
</evidence>